<keyword evidence="2" id="KW-1185">Reference proteome</keyword>
<evidence type="ECO:0000313" key="2">
    <source>
        <dbReference type="Proteomes" id="UP000019364"/>
    </source>
</evidence>
<organism evidence="1 2">
    <name type="scientific">Paenibacillus pini JCM 16418</name>
    <dbReference type="NCBI Taxonomy" id="1236976"/>
    <lineage>
        <taxon>Bacteria</taxon>
        <taxon>Bacillati</taxon>
        <taxon>Bacillota</taxon>
        <taxon>Bacilli</taxon>
        <taxon>Bacillales</taxon>
        <taxon>Paenibacillaceae</taxon>
        <taxon>Paenibacillus</taxon>
    </lineage>
</organism>
<dbReference type="eggNOG" id="ENOG50319Z9">
    <property type="taxonomic scope" value="Bacteria"/>
</dbReference>
<sequence length="329" mass="38693">MSEIMTYISDLYDCRKIQLLLLFQEKNIPIELLFYNAYESTQSIYDHLFIQDKNRWSYDSHSMNDEDIKLFNIQMEEQCIHNEEELDYLLQDLLNKNQYIYLWVNLDYMPHWVLGKHYLVEGALHSVFLKQLQINGDQISYLLQDNYPPFCDYVDQSFIKDGIFKGDPQYTHLVSVVSVANWNDQLVQASLEERFTIWRKGLVDHFQFYDHILQFIEEIPANPPSFYERLEHALTLVTGSRYVFARFLEYVGASEELVRCLDQCSQIAERMKNAFAKAVISGKINQSKLSPLCMELKRLEMECFQTLTSDSFAPILLSPLVTSFVSTPE</sequence>
<name>W7YWY9_9BACL</name>
<gene>
    <name evidence="1" type="ORF">JCM16418_3316</name>
</gene>
<dbReference type="STRING" id="1236976.JCM16418_3316"/>
<evidence type="ECO:0000313" key="1">
    <source>
        <dbReference type="EMBL" id="GAF09196.1"/>
    </source>
</evidence>
<dbReference type="AlphaFoldDB" id="W7YWY9"/>
<accession>W7YWY9</accession>
<dbReference type="OrthoDB" id="2551587at2"/>
<comment type="caution">
    <text evidence="1">The sequence shown here is derived from an EMBL/GenBank/DDBJ whole genome shotgun (WGS) entry which is preliminary data.</text>
</comment>
<dbReference type="RefSeq" id="WP_036650408.1">
    <property type="nucleotide sequence ID" value="NZ_BAVZ01000010.1"/>
</dbReference>
<reference evidence="1 2" key="1">
    <citation type="journal article" date="2014" name="Genome Announc.">
        <title>Draft Genome Sequence of Paenibacillus pini JCM 16418T, Isolated from the Rhizosphere of Pine Tree.</title>
        <authorList>
            <person name="Yuki M."/>
            <person name="Oshima K."/>
            <person name="Suda W."/>
            <person name="Oshida Y."/>
            <person name="Kitamura K."/>
            <person name="Iida Y."/>
            <person name="Hattori M."/>
            <person name="Ohkuma M."/>
        </authorList>
    </citation>
    <scope>NUCLEOTIDE SEQUENCE [LARGE SCALE GENOMIC DNA]</scope>
    <source>
        <strain evidence="1 2">JCM 16418</strain>
    </source>
</reference>
<proteinExistence type="predicted"/>
<dbReference type="Proteomes" id="UP000019364">
    <property type="component" value="Unassembled WGS sequence"/>
</dbReference>
<protein>
    <submittedName>
        <fullName evidence="1">BtrH protein</fullName>
    </submittedName>
</protein>
<dbReference type="EMBL" id="BAVZ01000010">
    <property type="protein sequence ID" value="GAF09196.1"/>
    <property type="molecule type" value="Genomic_DNA"/>
</dbReference>